<dbReference type="AlphaFoldDB" id="A0A1X6N7R0"/>
<name>A0A1X6N7R0_9APHY</name>
<evidence type="ECO:0000259" key="1">
    <source>
        <dbReference type="Pfam" id="PF20152"/>
    </source>
</evidence>
<feature type="domain" description="DUF6534" evidence="1">
    <location>
        <begin position="133"/>
        <end position="210"/>
    </location>
</feature>
<gene>
    <name evidence="2" type="ORF">POSPLADRAFT_1133893</name>
</gene>
<dbReference type="EMBL" id="KZ110593">
    <property type="protein sequence ID" value="OSX64665.1"/>
    <property type="molecule type" value="Genomic_DNA"/>
</dbReference>
<organism evidence="2 3">
    <name type="scientific">Postia placenta MAD-698-R-SB12</name>
    <dbReference type="NCBI Taxonomy" id="670580"/>
    <lineage>
        <taxon>Eukaryota</taxon>
        <taxon>Fungi</taxon>
        <taxon>Dikarya</taxon>
        <taxon>Basidiomycota</taxon>
        <taxon>Agaricomycotina</taxon>
        <taxon>Agaricomycetes</taxon>
        <taxon>Polyporales</taxon>
        <taxon>Adustoporiaceae</taxon>
        <taxon>Rhodonia</taxon>
    </lineage>
</organism>
<keyword evidence="3" id="KW-1185">Reference proteome</keyword>
<dbReference type="GeneID" id="36329358"/>
<dbReference type="InterPro" id="IPR045339">
    <property type="entry name" value="DUF6534"/>
</dbReference>
<dbReference type="OrthoDB" id="2767207at2759"/>
<proteinExistence type="predicted"/>
<protein>
    <recommendedName>
        <fullName evidence="1">DUF6534 domain-containing protein</fullName>
    </recommendedName>
</protein>
<dbReference type="Proteomes" id="UP000194127">
    <property type="component" value="Unassembled WGS sequence"/>
</dbReference>
<evidence type="ECO:0000313" key="3">
    <source>
        <dbReference type="Proteomes" id="UP000194127"/>
    </source>
</evidence>
<accession>A0A1X6N7R0</accession>
<sequence>MSNADCKSNATHFHRAVRFYGFSCAQTMFYFYTYRKDKLRLKILVVDFEGTYGIFSYSIMRLSKGWKRIQRPNDRDCPTASYPDDCLSRNSLIKYGRFYVHSIWIFPLRARHPAVKSALTFTILPGTMQPASAFLTDLYIATSLSVILKQQKTGLKGTDYLLSKLALYAIHRGIFTAVFELLELLTVMNGLEFASTLHQTKLLWALFHFPGSQVGNLRDGLTAQLYIVPVQLFPNFMSDVRIAGLKS</sequence>
<evidence type="ECO:0000313" key="2">
    <source>
        <dbReference type="EMBL" id="OSX64665.1"/>
    </source>
</evidence>
<dbReference type="Pfam" id="PF20152">
    <property type="entry name" value="DUF6534"/>
    <property type="match status" value="1"/>
</dbReference>
<dbReference type="RefSeq" id="XP_024341459.1">
    <property type="nucleotide sequence ID" value="XM_024484409.1"/>
</dbReference>
<reference evidence="2 3" key="1">
    <citation type="submission" date="2017-04" db="EMBL/GenBank/DDBJ databases">
        <title>Genome Sequence of the Model Brown-Rot Fungus Postia placenta SB12.</title>
        <authorList>
            <consortium name="DOE Joint Genome Institute"/>
            <person name="Gaskell J."/>
            <person name="Kersten P."/>
            <person name="Larrondo L.F."/>
            <person name="Canessa P."/>
            <person name="Martinez D."/>
            <person name="Hibbett D."/>
            <person name="Schmoll M."/>
            <person name="Kubicek C.P."/>
            <person name="Martinez A.T."/>
            <person name="Yadav J."/>
            <person name="Master E."/>
            <person name="Magnuson J.K."/>
            <person name="James T."/>
            <person name="Yaver D."/>
            <person name="Berka R."/>
            <person name="Labutti K."/>
            <person name="Lipzen A."/>
            <person name="Aerts A."/>
            <person name="Barry K."/>
            <person name="Henrissat B."/>
            <person name="Blanchette R."/>
            <person name="Grigoriev I."/>
            <person name="Cullen D."/>
        </authorList>
    </citation>
    <scope>NUCLEOTIDE SEQUENCE [LARGE SCALE GENOMIC DNA]</scope>
    <source>
        <strain evidence="2 3">MAD-698-R-SB12</strain>
    </source>
</reference>